<evidence type="ECO:0000256" key="3">
    <source>
        <dbReference type="SAM" id="SignalP"/>
    </source>
</evidence>
<accession>A0A7S4GCW0</accession>
<feature type="transmembrane region" description="Helical" evidence="2">
    <location>
        <begin position="449"/>
        <end position="468"/>
    </location>
</feature>
<evidence type="ECO:0000259" key="4">
    <source>
        <dbReference type="Pfam" id="PF00149"/>
    </source>
</evidence>
<dbReference type="Gene3D" id="3.60.21.10">
    <property type="match status" value="1"/>
</dbReference>
<protein>
    <recommendedName>
        <fullName evidence="4">Calcineurin-like phosphoesterase domain-containing protein</fullName>
    </recommendedName>
</protein>
<evidence type="ECO:0000256" key="2">
    <source>
        <dbReference type="SAM" id="Phobius"/>
    </source>
</evidence>
<feature type="region of interest" description="Disordered" evidence="1">
    <location>
        <begin position="292"/>
        <end position="381"/>
    </location>
</feature>
<sequence length="499" mass="55816">MAAHLWLLLILFPLFERGHVAYASTSRLFAIGDLHGDLNNALRCFQLCNLTNANGDWIGGNSVLVQTGDVVDRGPHSRQLLDLLVRMKRQAIEAGGNLIQLLGNHEIMAFKGRLKYTHKGEIESFGGPQGRLQAFSSSGPYGYVREFDSAIILNRTLFVHAGVTPTLAKMSLPQLNDEVRKQVTREKWNHYVLADDGPSWSRLLIRQAEKNDCEQTYKTLKTYERKMATPIDRMVVGHTIQHSGHIGRFCNDTLIAIDVSISAFNKLGGDHISAIETRKLPHSEETFVEVLTHAAPRKHKQMPRDGEAPKNDAPSIAVSKIASSQANPDQQPQEQQQRRQQQQRQRQQQQQQQQQQYRQQQSGTHVGDRSTMPPAPLQVETIRDVNEVRDDLREPAPSPFDPIDEHDTQPQSTESLAKVMQASMPATHPHSGVQSGPGVAAKVPRSSRWRVAFMFPMVTIPGVLLCMHGQRKRGRGRRHVLALAFALAVTMASLHIFAS</sequence>
<dbReference type="EMBL" id="HBJA01128488">
    <property type="protein sequence ID" value="CAE0832944.1"/>
    <property type="molecule type" value="Transcribed_RNA"/>
</dbReference>
<dbReference type="Pfam" id="PF00149">
    <property type="entry name" value="Metallophos"/>
    <property type="match status" value="1"/>
</dbReference>
<name>A0A7S4GCW0_9EUGL</name>
<feature type="transmembrane region" description="Helical" evidence="2">
    <location>
        <begin position="480"/>
        <end position="498"/>
    </location>
</feature>
<keyword evidence="2" id="KW-1133">Transmembrane helix</keyword>
<feature type="region of interest" description="Disordered" evidence="1">
    <location>
        <begin position="392"/>
        <end position="411"/>
    </location>
</feature>
<dbReference type="InterPro" id="IPR029052">
    <property type="entry name" value="Metallo-depent_PP-like"/>
</dbReference>
<dbReference type="PANTHER" id="PTHR46546">
    <property type="entry name" value="SHEWANELLA-LIKE PROTEIN PHOSPHATASE 1"/>
    <property type="match status" value="1"/>
</dbReference>
<evidence type="ECO:0000313" key="5">
    <source>
        <dbReference type="EMBL" id="CAE0832944.1"/>
    </source>
</evidence>
<feature type="compositionally biased region" description="Low complexity" evidence="1">
    <location>
        <begin position="330"/>
        <end position="361"/>
    </location>
</feature>
<evidence type="ECO:0000256" key="1">
    <source>
        <dbReference type="SAM" id="MobiDB-lite"/>
    </source>
</evidence>
<feature type="signal peptide" evidence="3">
    <location>
        <begin position="1"/>
        <end position="23"/>
    </location>
</feature>
<dbReference type="AlphaFoldDB" id="A0A7S4GCW0"/>
<proteinExistence type="predicted"/>
<feature type="domain" description="Calcineurin-like phosphoesterase" evidence="4">
    <location>
        <begin position="27"/>
        <end position="239"/>
    </location>
</feature>
<dbReference type="PANTHER" id="PTHR46546:SF4">
    <property type="entry name" value="SHEWANELLA-LIKE PROTEIN PHOSPHATASE 1"/>
    <property type="match status" value="1"/>
</dbReference>
<keyword evidence="3" id="KW-0732">Signal</keyword>
<feature type="chain" id="PRO_5030993262" description="Calcineurin-like phosphoesterase domain-containing protein" evidence="3">
    <location>
        <begin position="24"/>
        <end position="499"/>
    </location>
</feature>
<gene>
    <name evidence="5" type="ORF">EGYM00163_LOCUS44231</name>
</gene>
<dbReference type="InterPro" id="IPR004843">
    <property type="entry name" value="Calcineurin-like_PHP"/>
</dbReference>
<dbReference type="GO" id="GO:0016787">
    <property type="term" value="F:hydrolase activity"/>
    <property type="evidence" value="ECO:0007669"/>
    <property type="project" value="InterPro"/>
</dbReference>
<organism evidence="5">
    <name type="scientific">Eutreptiella gymnastica</name>
    <dbReference type="NCBI Taxonomy" id="73025"/>
    <lineage>
        <taxon>Eukaryota</taxon>
        <taxon>Discoba</taxon>
        <taxon>Euglenozoa</taxon>
        <taxon>Euglenida</taxon>
        <taxon>Spirocuta</taxon>
        <taxon>Euglenophyceae</taxon>
        <taxon>Eutreptiales</taxon>
        <taxon>Eutreptiaceae</taxon>
        <taxon>Eutreptiella</taxon>
    </lineage>
</organism>
<keyword evidence="2" id="KW-0812">Transmembrane</keyword>
<dbReference type="SUPFAM" id="SSF56300">
    <property type="entry name" value="Metallo-dependent phosphatases"/>
    <property type="match status" value="1"/>
</dbReference>
<reference evidence="5" key="1">
    <citation type="submission" date="2021-01" db="EMBL/GenBank/DDBJ databases">
        <authorList>
            <person name="Corre E."/>
            <person name="Pelletier E."/>
            <person name="Niang G."/>
            <person name="Scheremetjew M."/>
            <person name="Finn R."/>
            <person name="Kale V."/>
            <person name="Holt S."/>
            <person name="Cochrane G."/>
            <person name="Meng A."/>
            <person name="Brown T."/>
            <person name="Cohen L."/>
        </authorList>
    </citation>
    <scope>NUCLEOTIDE SEQUENCE</scope>
    <source>
        <strain evidence="5">CCMP1594</strain>
    </source>
</reference>
<keyword evidence="2" id="KW-0472">Membrane</keyword>